<reference evidence="1" key="1">
    <citation type="submission" date="2022-08" db="EMBL/GenBank/DDBJ databases">
        <authorList>
            <person name="Tian L."/>
        </authorList>
    </citation>
    <scope>NUCLEOTIDE SEQUENCE</scope>
    <source>
        <strain evidence="1">CM253</strain>
    </source>
</reference>
<evidence type="ECO:0000313" key="2">
    <source>
        <dbReference type="Proteomes" id="UP001057738"/>
    </source>
</evidence>
<dbReference type="InterPro" id="IPR016138">
    <property type="entry name" value="Ribosome_inactivat_prot_sub1"/>
</dbReference>
<evidence type="ECO:0000313" key="1">
    <source>
        <dbReference type="EMBL" id="UUY45858.1"/>
    </source>
</evidence>
<keyword evidence="2" id="KW-1185">Reference proteome</keyword>
<name>A0ABY5PQH6_9ACTN</name>
<dbReference type="InterPro" id="IPR036041">
    <property type="entry name" value="Ribosome-inact_prot_sf"/>
</dbReference>
<gene>
    <name evidence="1" type="ORF">NRK68_00700</name>
</gene>
<dbReference type="InterPro" id="IPR001574">
    <property type="entry name" value="Ribosome_inactivat_prot"/>
</dbReference>
<dbReference type="Gene3D" id="3.40.420.10">
    <property type="entry name" value="Ricin (A subunit), domain 1"/>
    <property type="match status" value="1"/>
</dbReference>
<proteinExistence type="predicted"/>
<dbReference type="SUPFAM" id="SSF56371">
    <property type="entry name" value="Ribosome inactivating proteins (RIP)"/>
    <property type="match status" value="1"/>
</dbReference>
<protein>
    <submittedName>
        <fullName evidence="1">Ribosome-inactivating family protein</fullName>
    </submittedName>
</protein>
<sequence length="196" mass="21518">MGLSPDGPAMLMPILFSPAQATADDYRSLTSTIRAKAEDGQGFFGGAGRKEGEMPYLPLHIRLRGLFVELFIELRPRNTSLRIAGFRNIFENGEAPPEAYVHHVRDSAAPQELDRTEALPFGGARADLETAAAVRRAGIMLGRRPLSLAVIRLHQNRDPRSTAYGMLVLSEMLCEAARYPALADAMSRLWITGGRL</sequence>
<accession>A0ABY5PQH6</accession>
<dbReference type="RefSeq" id="WP_183066192.1">
    <property type="nucleotide sequence ID" value="NZ_CP102514.1"/>
</dbReference>
<dbReference type="Pfam" id="PF00161">
    <property type="entry name" value="RIP"/>
    <property type="match status" value="1"/>
</dbReference>
<dbReference type="Proteomes" id="UP001057738">
    <property type="component" value="Chromosome"/>
</dbReference>
<organism evidence="1 2">
    <name type="scientific">Streptomyces yangpuensis</name>
    <dbReference type="NCBI Taxonomy" id="1648182"/>
    <lineage>
        <taxon>Bacteria</taxon>
        <taxon>Bacillati</taxon>
        <taxon>Actinomycetota</taxon>
        <taxon>Actinomycetes</taxon>
        <taxon>Kitasatosporales</taxon>
        <taxon>Streptomycetaceae</taxon>
        <taxon>Streptomyces</taxon>
    </lineage>
</organism>
<dbReference type="GeneID" id="95571955"/>
<dbReference type="EMBL" id="CP102514">
    <property type="protein sequence ID" value="UUY45858.1"/>
    <property type="molecule type" value="Genomic_DNA"/>
</dbReference>